<keyword evidence="5 8" id="KW-1133">Transmembrane helix</keyword>
<dbReference type="GO" id="GO:0005886">
    <property type="term" value="C:plasma membrane"/>
    <property type="evidence" value="ECO:0007669"/>
    <property type="project" value="UniProtKB-SubCell"/>
</dbReference>
<evidence type="ECO:0000259" key="9">
    <source>
        <dbReference type="Pfam" id="PF00361"/>
    </source>
</evidence>
<dbReference type="PANTHER" id="PTHR42703">
    <property type="entry name" value="NADH DEHYDROGENASE"/>
    <property type="match status" value="1"/>
</dbReference>
<feature type="transmembrane region" description="Helical" evidence="8">
    <location>
        <begin position="6"/>
        <end position="24"/>
    </location>
</feature>
<comment type="caution">
    <text evidence="11">The sequence shown here is derived from an EMBL/GenBank/DDBJ whole genome shotgun (WGS) entry which is preliminary data.</text>
</comment>
<feature type="transmembrane region" description="Helical" evidence="8">
    <location>
        <begin position="307"/>
        <end position="330"/>
    </location>
</feature>
<dbReference type="STRING" id="1817893.AUJ66_02370"/>
<feature type="transmembrane region" description="Helical" evidence="8">
    <location>
        <begin position="198"/>
        <end position="223"/>
    </location>
</feature>
<reference evidence="11 12" key="1">
    <citation type="journal article" date="2016" name="Environ. Microbiol.">
        <title>Genomic resolution of a cold subsurface aquifer community provides metabolic insights for novel microbes adapted to high CO concentrations.</title>
        <authorList>
            <person name="Probst A.J."/>
            <person name="Castelle C.J."/>
            <person name="Singh A."/>
            <person name="Brown C.T."/>
            <person name="Anantharaman K."/>
            <person name="Sharon I."/>
            <person name="Hug L.A."/>
            <person name="Burstein D."/>
            <person name="Emerson J.B."/>
            <person name="Thomas B.C."/>
            <person name="Banfield J.F."/>
        </authorList>
    </citation>
    <scope>NUCLEOTIDE SEQUENCE [LARGE SCALE GENOMIC DNA]</scope>
    <source>
        <strain evidence="11">CG1_02_38_46</strain>
    </source>
</reference>
<feature type="transmembrane region" description="Helical" evidence="8">
    <location>
        <begin position="106"/>
        <end position="123"/>
    </location>
</feature>
<evidence type="ECO:0000313" key="11">
    <source>
        <dbReference type="EMBL" id="OIN97733.1"/>
    </source>
</evidence>
<feature type="domain" description="NADH-Ubiquinone oxidoreductase (complex I) chain 5 N-terminal" evidence="10">
    <location>
        <begin position="66"/>
        <end position="107"/>
    </location>
</feature>
<proteinExistence type="inferred from homology"/>
<feature type="transmembrane region" description="Helical" evidence="8">
    <location>
        <begin position="443"/>
        <end position="463"/>
    </location>
</feature>
<dbReference type="InterPro" id="IPR001750">
    <property type="entry name" value="ND/Mrp_TM"/>
</dbReference>
<protein>
    <recommendedName>
        <fullName evidence="13">NADH/ubiquinone/plastoquinone (Complex I)</fullName>
    </recommendedName>
</protein>
<feature type="transmembrane region" description="Helical" evidence="8">
    <location>
        <begin position="392"/>
        <end position="422"/>
    </location>
</feature>
<evidence type="ECO:0000259" key="10">
    <source>
        <dbReference type="Pfam" id="PF00662"/>
    </source>
</evidence>
<feature type="transmembrane region" description="Helical" evidence="8">
    <location>
        <begin position="273"/>
        <end position="295"/>
    </location>
</feature>
<feature type="transmembrane region" description="Helical" evidence="8">
    <location>
        <begin position="244"/>
        <end position="267"/>
    </location>
</feature>
<feature type="transmembrane region" description="Helical" evidence="8">
    <location>
        <begin position="61"/>
        <end position="94"/>
    </location>
</feature>
<dbReference type="PRINTS" id="PR01434">
    <property type="entry name" value="NADHDHGNASE5"/>
</dbReference>
<evidence type="ECO:0000256" key="1">
    <source>
        <dbReference type="ARBA" id="ARBA00004651"/>
    </source>
</evidence>
<keyword evidence="6 8" id="KW-0472">Membrane</keyword>
<keyword evidence="4 7" id="KW-0812">Transmembrane</keyword>
<dbReference type="InterPro" id="IPR050586">
    <property type="entry name" value="CPA3_Na-H_Antiporter_D"/>
</dbReference>
<feature type="domain" description="NADH:quinone oxidoreductase/Mrp antiporter transmembrane" evidence="9">
    <location>
        <begin position="124"/>
        <end position="417"/>
    </location>
</feature>
<evidence type="ECO:0000256" key="6">
    <source>
        <dbReference type="ARBA" id="ARBA00023136"/>
    </source>
</evidence>
<evidence type="ECO:0000256" key="2">
    <source>
        <dbReference type="ARBA" id="ARBA00005346"/>
    </source>
</evidence>
<name>A0A1J4SHH6_9BACT</name>
<evidence type="ECO:0000256" key="8">
    <source>
        <dbReference type="SAM" id="Phobius"/>
    </source>
</evidence>
<dbReference type="PANTHER" id="PTHR42703:SF1">
    <property type="entry name" value="NA(+)_H(+) ANTIPORTER SUBUNIT D1"/>
    <property type="match status" value="1"/>
</dbReference>
<dbReference type="Pfam" id="PF00361">
    <property type="entry name" value="Proton_antipo_M"/>
    <property type="match status" value="1"/>
</dbReference>
<comment type="subcellular location">
    <subcellularLocation>
        <location evidence="1">Cell membrane</location>
        <topology evidence="1">Multi-pass membrane protein</topology>
    </subcellularLocation>
    <subcellularLocation>
        <location evidence="7">Membrane</location>
        <topology evidence="7">Multi-pass membrane protein</topology>
    </subcellularLocation>
</comment>
<accession>A0A1J4SHH6</accession>
<evidence type="ECO:0000256" key="3">
    <source>
        <dbReference type="ARBA" id="ARBA00022475"/>
    </source>
</evidence>
<feature type="transmembrane region" description="Helical" evidence="8">
    <location>
        <begin position="31"/>
        <end position="49"/>
    </location>
</feature>
<dbReference type="Proteomes" id="UP000182278">
    <property type="component" value="Unassembled WGS sequence"/>
</dbReference>
<evidence type="ECO:0000256" key="5">
    <source>
        <dbReference type="ARBA" id="ARBA00022989"/>
    </source>
</evidence>
<keyword evidence="3" id="KW-1003">Cell membrane</keyword>
<evidence type="ECO:0000256" key="7">
    <source>
        <dbReference type="RuleBase" id="RU000320"/>
    </source>
</evidence>
<gene>
    <name evidence="11" type="ORF">AUJ66_02370</name>
</gene>
<evidence type="ECO:0000256" key="4">
    <source>
        <dbReference type="ARBA" id="ARBA00022692"/>
    </source>
</evidence>
<dbReference type="EMBL" id="MNUO01000037">
    <property type="protein sequence ID" value="OIN97733.1"/>
    <property type="molecule type" value="Genomic_DNA"/>
</dbReference>
<organism evidence="11 12">
    <name type="scientific">Candidatus Desantisbacteria bacterium CG1_02_38_46</name>
    <dbReference type="NCBI Taxonomy" id="1817893"/>
    <lineage>
        <taxon>Bacteria</taxon>
        <taxon>Candidatus Desantisiibacteriota</taxon>
    </lineage>
</organism>
<evidence type="ECO:0008006" key="13">
    <source>
        <dbReference type="Google" id="ProtNLM"/>
    </source>
</evidence>
<feature type="transmembrane region" description="Helical" evidence="8">
    <location>
        <begin position="159"/>
        <end position="178"/>
    </location>
</feature>
<comment type="similarity">
    <text evidence="2">Belongs to the CPA3 antiporters (TC 2.A.63) subunit D family.</text>
</comment>
<sequence length="501" mass="54034">MQIIPLFIAVPLGAAFILAMLGKARHSLIDLLANIVTAFLLILAISVIGVKGTTTYSMGRWLPPIGIVLVLDGLSILMLVMVNLISFLATIFSISYIERFTAKAKFYAMFMLMIAGLNGVILTGDMFNMFVFLEIASIASYVLVAFGTEDEELEASFKYMVIGSVGGLFILLSIALLYGMTGTLNMAHLSQIIASKNFGIGLLFTSALLIAGFAIKAAIVPFHAWLPDAHPSAPAPISAMLSGVFIKILGIYTMMRILTNVIGIATLGRAWDIMLVLGAISMVAGGLLAIGQWDYKRLLAYSSISQVGYIMLAFGLGTPLGYLAALFHLANHSIFKALMFLNSGAVEYATETRDLQKMGGLSERMPVTGITSTVGTLSISGVPPFNGFWSKLLIIIAIVQAGRPVYAVIAILVSVLTLAYFLKVQRYAFFGKIKDTLMNIKEVPVPMCISLIVLAALCLIIGLDAFRIIQGTNASWFIRVMIEPAKEVLVNGTNYVKTILP</sequence>
<evidence type="ECO:0000313" key="12">
    <source>
        <dbReference type="Proteomes" id="UP000182278"/>
    </source>
</evidence>
<dbReference type="AlphaFoldDB" id="A0A1J4SHH6"/>
<dbReference type="Pfam" id="PF00662">
    <property type="entry name" value="Proton_antipo_N"/>
    <property type="match status" value="1"/>
</dbReference>
<dbReference type="InterPro" id="IPR001516">
    <property type="entry name" value="Proton_antipo_N"/>
</dbReference>